<reference evidence="3" key="1">
    <citation type="submission" date="2014-07" db="EMBL/GenBank/DDBJ databases">
        <title>Identification of a novel salt tolerance gene in wild soybean by whole-genome sequencing.</title>
        <authorList>
            <person name="Lam H.-M."/>
            <person name="Qi X."/>
            <person name="Li M.-W."/>
            <person name="Liu X."/>
            <person name="Xie M."/>
            <person name="Ni M."/>
            <person name="Xu X."/>
        </authorList>
    </citation>
    <scope>NUCLEOTIDE SEQUENCE [LARGE SCALE GENOMIC DNA]</scope>
    <source>
        <tissue evidence="3">Root</tissue>
    </source>
</reference>
<keyword evidence="2" id="KW-1133">Transmembrane helix</keyword>
<dbReference type="PANTHER" id="PTHR33564:SF15">
    <property type="entry name" value="PROTEIN, PUTATIVE-RELATED"/>
    <property type="match status" value="1"/>
</dbReference>
<proteinExistence type="predicted"/>
<protein>
    <submittedName>
        <fullName evidence="3">Uncharacterized protein</fullName>
    </submittedName>
</protein>
<dbReference type="Proteomes" id="UP000053555">
    <property type="component" value="Unassembled WGS sequence"/>
</dbReference>
<evidence type="ECO:0000313" key="5">
    <source>
        <dbReference type="Proteomes" id="UP000289340"/>
    </source>
</evidence>
<dbReference type="EMBL" id="KN640286">
    <property type="protein sequence ID" value="KHN47765.1"/>
    <property type="molecule type" value="Genomic_DNA"/>
</dbReference>
<keyword evidence="5" id="KW-1185">Reference proteome</keyword>
<dbReference type="EMBL" id="QZWG01000008">
    <property type="protein sequence ID" value="RZB98048.1"/>
    <property type="molecule type" value="Genomic_DNA"/>
</dbReference>
<dbReference type="AlphaFoldDB" id="A0A0B2SSD8"/>
<keyword evidence="2" id="KW-0812">Transmembrane</keyword>
<evidence type="ECO:0000256" key="1">
    <source>
        <dbReference type="SAM" id="MobiDB-lite"/>
    </source>
</evidence>
<dbReference type="Gramene" id="XM_028391250.1">
    <property type="protein sequence ID" value="XP_028247051.1"/>
    <property type="gene ID" value="LOC114424411"/>
</dbReference>
<dbReference type="PANTHER" id="PTHR33564">
    <property type="entry name" value="TRANSMEMBRANE PROTEIN"/>
    <property type="match status" value="1"/>
</dbReference>
<organism evidence="3">
    <name type="scientific">Glycine soja</name>
    <name type="common">Wild soybean</name>
    <dbReference type="NCBI Taxonomy" id="3848"/>
    <lineage>
        <taxon>Eukaryota</taxon>
        <taxon>Viridiplantae</taxon>
        <taxon>Streptophyta</taxon>
        <taxon>Embryophyta</taxon>
        <taxon>Tracheophyta</taxon>
        <taxon>Spermatophyta</taxon>
        <taxon>Magnoliopsida</taxon>
        <taxon>eudicotyledons</taxon>
        <taxon>Gunneridae</taxon>
        <taxon>Pentapetalae</taxon>
        <taxon>rosids</taxon>
        <taxon>fabids</taxon>
        <taxon>Fabales</taxon>
        <taxon>Fabaceae</taxon>
        <taxon>Papilionoideae</taxon>
        <taxon>50 kb inversion clade</taxon>
        <taxon>NPAAA clade</taxon>
        <taxon>indigoferoid/millettioid clade</taxon>
        <taxon>Phaseoleae</taxon>
        <taxon>Glycine</taxon>
        <taxon>Glycine subgen. Soja</taxon>
    </lineage>
</organism>
<name>A0A0B2SSD8_GLYSO</name>
<evidence type="ECO:0000313" key="4">
    <source>
        <dbReference type="EMBL" id="RZB98048.1"/>
    </source>
</evidence>
<feature type="compositionally biased region" description="Polar residues" evidence="1">
    <location>
        <begin position="97"/>
        <end position="106"/>
    </location>
</feature>
<accession>A0A0B2SSD8</accession>
<feature type="region of interest" description="Disordered" evidence="1">
    <location>
        <begin position="85"/>
        <end position="108"/>
    </location>
</feature>
<sequence>MASSISQGLVFTTAMLVSTTVLYLAFSRQKTSPPFQISRNSNSLHSNKKILRSCIYSEEKKRERKKNKKKVKFAENVMVKEVERVSNEKNREKQGRQNRVSLSSNECRSEIPKKHEMPANRIALYNGILRDRVHRMSCCH</sequence>
<evidence type="ECO:0000256" key="2">
    <source>
        <dbReference type="SAM" id="Phobius"/>
    </source>
</evidence>
<feature type="compositionally biased region" description="Basic and acidic residues" evidence="1">
    <location>
        <begin position="85"/>
        <end position="95"/>
    </location>
</feature>
<dbReference type="Proteomes" id="UP000289340">
    <property type="component" value="Chromosome 8"/>
</dbReference>
<feature type="transmembrane region" description="Helical" evidence="2">
    <location>
        <begin position="6"/>
        <end position="26"/>
    </location>
</feature>
<keyword evidence="2" id="KW-0472">Membrane</keyword>
<evidence type="ECO:0000313" key="3">
    <source>
        <dbReference type="EMBL" id="KHN47765.1"/>
    </source>
</evidence>
<reference evidence="4 5" key="2">
    <citation type="submission" date="2018-09" db="EMBL/GenBank/DDBJ databases">
        <title>A high-quality reference genome of wild soybean provides a powerful tool to mine soybean genomes.</title>
        <authorList>
            <person name="Xie M."/>
            <person name="Chung C.Y.L."/>
            <person name="Li M.-W."/>
            <person name="Wong F.-L."/>
            <person name="Chan T.-F."/>
            <person name="Lam H.-M."/>
        </authorList>
    </citation>
    <scope>NUCLEOTIDE SEQUENCE [LARGE SCALE GENOMIC DNA]</scope>
    <source>
        <strain evidence="5">cv. W05</strain>
        <tissue evidence="4">Hypocotyl of etiolated seedlings</tissue>
    </source>
</reference>
<gene>
    <name evidence="4" type="ORF">D0Y65_021193</name>
    <name evidence="3" type="ORF">glysoja_029183</name>
</gene>